<dbReference type="SUPFAM" id="SSF52058">
    <property type="entry name" value="L domain-like"/>
    <property type="match status" value="1"/>
</dbReference>
<dbReference type="InterPro" id="IPR032675">
    <property type="entry name" value="LRR_dom_sf"/>
</dbReference>
<evidence type="ECO:0000256" key="1">
    <source>
        <dbReference type="SAM" id="Phobius"/>
    </source>
</evidence>
<gene>
    <name evidence="2" type="ORF">H9897_00690</name>
</gene>
<evidence type="ECO:0000313" key="2">
    <source>
        <dbReference type="EMBL" id="MBU3830667.1"/>
    </source>
</evidence>
<organism evidence="2 3">
    <name type="scientific">Candidatus Ureaplasma intestinipullorum</name>
    <dbReference type="NCBI Taxonomy" id="2838770"/>
    <lineage>
        <taxon>Bacteria</taxon>
        <taxon>Bacillati</taxon>
        <taxon>Mycoplasmatota</taxon>
        <taxon>Mycoplasmoidales</taxon>
        <taxon>Mycoplasmoidaceae</taxon>
        <taxon>Ureaplasma</taxon>
    </lineage>
</organism>
<dbReference type="Proteomes" id="UP000824247">
    <property type="component" value="Unassembled WGS sequence"/>
</dbReference>
<name>A0A9E2KX27_9BACT</name>
<dbReference type="AlphaFoldDB" id="A0A9E2KX27"/>
<dbReference type="InterPro" id="IPR053139">
    <property type="entry name" value="Surface_bspA-like"/>
</dbReference>
<evidence type="ECO:0000313" key="3">
    <source>
        <dbReference type="Proteomes" id="UP000824247"/>
    </source>
</evidence>
<proteinExistence type="predicted"/>
<sequence>MKRNFKKIIPLIGISTIGISAIISGAVLSINSVSKNNVSNTNIKVSDKLFSYSMSNLSDINILSNPVELSSYLYNYGALGMNSVNPIKSIDVISKKQNANNCYNVDLRVNGVDGQNYVVENVETSVPIANEISNLNFDKLNDYFLHFNEIINVYNSLYANNDSLMNIITLYTNLSSDQISSASINFSNNFNLGSTNTLSFELQIFLNSNYVYNGSNVISCILPTSIIIDWNSAAVNASKLFVFDEVGSITGITNLGLQNEVLIIPEWYITDNGDTMQVNSISSLLPKTGGDLSNIKAIILPNKIKVIGANAFGNSTATNAYSNLKWINLPKSLSSLGDYAFANCTNLQNLSLYNQEFLVSIGNNAFANCTSFTNIYLNDKVFNLGNYAFDGCRNLTNVRLSNGLTSISDFLFINCTSLKYLVLPYSISSIGQQAFRACYKLSSVNMPYNLKRVGNLAFQDASNISNIVFLDTGTVNQIQFGDSLFYKDPANTNVINIYILGDFTNRNNFTGTFKISHVNYVKVYVTSERVFNLIANNKTGNVYLSKNHLFIMEKGNYPWVAVNNVDAFIKYWQPRINSYSVIASLENNSYNSFIQSVRSTNLVYWYGWVLKASITKSLDSNGNVIAITFTVYLKNQQIFDVEVPLLNPIAVPSI</sequence>
<keyword evidence="1" id="KW-0812">Transmembrane</keyword>
<dbReference type="InterPro" id="IPR026906">
    <property type="entry name" value="LRR_5"/>
</dbReference>
<dbReference type="Gene3D" id="3.80.10.10">
    <property type="entry name" value="Ribonuclease Inhibitor"/>
    <property type="match status" value="2"/>
</dbReference>
<feature type="transmembrane region" description="Helical" evidence="1">
    <location>
        <begin position="12"/>
        <end position="30"/>
    </location>
</feature>
<comment type="caution">
    <text evidence="2">The sequence shown here is derived from an EMBL/GenBank/DDBJ whole genome shotgun (WGS) entry which is preliminary data.</text>
</comment>
<accession>A0A9E2KX27</accession>
<keyword evidence="1" id="KW-0472">Membrane</keyword>
<reference evidence="2" key="1">
    <citation type="journal article" date="2021" name="PeerJ">
        <title>Extensive microbial diversity within the chicken gut microbiome revealed by metagenomics and culture.</title>
        <authorList>
            <person name="Gilroy R."/>
            <person name="Ravi A."/>
            <person name="Getino M."/>
            <person name="Pursley I."/>
            <person name="Horton D.L."/>
            <person name="Alikhan N.F."/>
            <person name="Baker D."/>
            <person name="Gharbi K."/>
            <person name="Hall N."/>
            <person name="Watson M."/>
            <person name="Adriaenssens E.M."/>
            <person name="Foster-Nyarko E."/>
            <person name="Jarju S."/>
            <person name="Secka A."/>
            <person name="Antonio M."/>
            <person name="Oren A."/>
            <person name="Chaudhuri R.R."/>
            <person name="La Ragione R."/>
            <person name="Hildebrand F."/>
            <person name="Pallen M.J."/>
        </authorList>
    </citation>
    <scope>NUCLEOTIDE SEQUENCE</scope>
    <source>
        <strain evidence="2">A5-1222</strain>
    </source>
</reference>
<dbReference type="Pfam" id="PF13306">
    <property type="entry name" value="LRR_5"/>
    <property type="match status" value="1"/>
</dbReference>
<protein>
    <submittedName>
        <fullName evidence="2">Leucine-rich repeat domain-containing protein</fullName>
    </submittedName>
</protein>
<reference evidence="2" key="2">
    <citation type="submission" date="2021-04" db="EMBL/GenBank/DDBJ databases">
        <authorList>
            <person name="Gilroy R."/>
        </authorList>
    </citation>
    <scope>NUCLEOTIDE SEQUENCE</scope>
    <source>
        <strain evidence="2">A5-1222</strain>
    </source>
</reference>
<dbReference type="EMBL" id="JAHLFM010000012">
    <property type="protein sequence ID" value="MBU3830667.1"/>
    <property type="molecule type" value="Genomic_DNA"/>
</dbReference>
<dbReference type="PANTHER" id="PTHR45661:SF3">
    <property type="entry name" value="IG-LIKE DOMAIN-CONTAINING PROTEIN"/>
    <property type="match status" value="1"/>
</dbReference>
<dbReference type="PANTHER" id="PTHR45661">
    <property type="entry name" value="SURFACE ANTIGEN"/>
    <property type="match status" value="1"/>
</dbReference>
<keyword evidence="1" id="KW-1133">Transmembrane helix</keyword>